<feature type="compositionally biased region" description="Basic and acidic residues" evidence="1">
    <location>
        <begin position="141"/>
        <end position="153"/>
    </location>
</feature>
<dbReference type="Proteomes" id="UP001620626">
    <property type="component" value="Unassembled WGS sequence"/>
</dbReference>
<comment type="caution">
    <text evidence="2">The sequence shown here is derived from an EMBL/GenBank/DDBJ whole genome shotgun (WGS) entry which is preliminary data.</text>
</comment>
<keyword evidence="3" id="KW-1185">Reference proteome</keyword>
<feature type="compositionally biased region" description="Basic and acidic residues" evidence="1">
    <location>
        <begin position="69"/>
        <end position="80"/>
    </location>
</feature>
<protein>
    <submittedName>
        <fullName evidence="2">Uncharacterized protein</fullName>
    </submittedName>
</protein>
<evidence type="ECO:0000313" key="2">
    <source>
        <dbReference type="EMBL" id="KAL3076000.1"/>
    </source>
</evidence>
<feature type="compositionally biased region" description="Basic and acidic residues" evidence="1">
    <location>
        <begin position="7"/>
        <end position="16"/>
    </location>
</feature>
<sequence>MGVIKQPSDRISEWTRRNPIRKKHQTGGRIAERNESGTKILPVQLSSKQQISPKFFLIRKTFRRRRMDRSLQKFCRKEDSPGEQQRTIGASRDKSGRKQANFSQRIAPIAEEICELPTEAGQAPLPGSAEMGNYGTGFIGERLREEKPPDEKKSGRKRGGRGKRN</sequence>
<feature type="region of interest" description="Disordered" evidence="1">
    <location>
        <begin position="120"/>
        <end position="165"/>
    </location>
</feature>
<proteinExistence type="predicted"/>
<gene>
    <name evidence="2" type="ORF">niasHT_032597</name>
</gene>
<name>A0ABD2IEM2_9BILA</name>
<feature type="compositionally biased region" description="Basic residues" evidence="1">
    <location>
        <begin position="154"/>
        <end position="165"/>
    </location>
</feature>
<reference evidence="2 3" key="1">
    <citation type="submission" date="2024-10" db="EMBL/GenBank/DDBJ databases">
        <authorList>
            <person name="Kim D."/>
        </authorList>
    </citation>
    <scope>NUCLEOTIDE SEQUENCE [LARGE SCALE GENOMIC DNA]</scope>
    <source>
        <strain evidence="2">BH-2024</strain>
    </source>
</reference>
<evidence type="ECO:0000313" key="3">
    <source>
        <dbReference type="Proteomes" id="UP001620626"/>
    </source>
</evidence>
<feature type="region of interest" description="Disordered" evidence="1">
    <location>
        <begin position="1"/>
        <end position="44"/>
    </location>
</feature>
<organism evidence="2 3">
    <name type="scientific">Heterodera trifolii</name>
    <dbReference type="NCBI Taxonomy" id="157864"/>
    <lineage>
        <taxon>Eukaryota</taxon>
        <taxon>Metazoa</taxon>
        <taxon>Ecdysozoa</taxon>
        <taxon>Nematoda</taxon>
        <taxon>Chromadorea</taxon>
        <taxon>Rhabditida</taxon>
        <taxon>Tylenchina</taxon>
        <taxon>Tylenchomorpha</taxon>
        <taxon>Tylenchoidea</taxon>
        <taxon>Heteroderidae</taxon>
        <taxon>Heteroderinae</taxon>
        <taxon>Heterodera</taxon>
    </lineage>
</organism>
<accession>A0ABD2IEM2</accession>
<evidence type="ECO:0000256" key="1">
    <source>
        <dbReference type="SAM" id="MobiDB-lite"/>
    </source>
</evidence>
<dbReference type="AlphaFoldDB" id="A0ABD2IEM2"/>
<dbReference type="EMBL" id="JBICBT010001264">
    <property type="protein sequence ID" value="KAL3076000.1"/>
    <property type="molecule type" value="Genomic_DNA"/>
</dbReference>
<feature type="region of interest" description="Disordered" evidence="1">
    <location>
        <begin position="69"/>
        <end position="104"/>
    </location>
</feature>